<keyword evidence="2" id="KW-0479">Metal-binding</keyword>
<organism evidence="3 4">
    <name type="scientific">Dictyobacter halimunensis</name>
    <dbReference type="NCBI Taxonomy" id="3026934"/>
    <lineage>
        <taxon>Bacteria</taxon>
        <taxon>Bacillati</taxon>
        <taxon>Chloroflexota</taxon>
        <taxon>Ktedonobacteria</taxon>
        <taxon>Ktedonobacterales</taxon>
        <taxon>Dictyobacteraceae</taxon>
        <taxon>Dictyobacter</taxon>
    </lineage>
</organism>
<dbReference type="Proteomes" id="UP001344906">
    <property type="component" value="Unassembled WGS sequence"/>
</dbReference>
<dbReference type="Pfam" id="PF00067">
    <property type="entry name" value="p450"/>
    <property type="match status" value="1"/>
</dbReference>
<keyword evidence="2" id="KW-0560">Oxidoreductase</keyword>
<sequence>MMKKSPDSTTVSTDSIASANVVDARFKANPFPFYAQLRAETPVFMVTLPTKQRAWLITRYDDVLSALKDERFAKDRRNAMTPEQLKKMPWIPPVFKPLERNMLDLDSPDHTRLRALVHKAFTPRLIEQMRDQIQALTDELLDAAERKGSVDLIADFALPLPLTVIGRMLGVPAQDNPKFHRWTKAILSAGTNMNYFVLIPSIMRFMGYLKKLIKERRVHPQDDLITALVQTRDGSDQLSEDEVLAMIFLLLIAGHETTVNLIGSGTLALLEHPNQLEKLRSDPTLIKPAIEELLRFVCPVEMATERYAREDITIAGTTIPRGELVLAVIGSANRDASHFENPDELDITRKNNRHLAFGQGAHYCLGAPLSRLEGQIAINTLVQRMPGLRLNTTPEQIRWRGSFILRGLEALPVSL</sequence>
<proteinExistence type="inferred from homology"/>
<keyword evidence="2" id="KW-0349">Heme</keyword>
<keyword evidence="4" id="KW-1185">Reference proteome</keyword>
<comment type="caution">
    <text evidence="3">The sequence shown here is derived from an EMBL/GenBank/DDBJ whole genome shotgun (WGS) entry which is preliminary data.</text>
</comment>
<evidence type="ECO:0000256" key="2">
    <source>
        <dbReference type="RuleBase" id="RU000461"/>
    </source>
</evidence>
<dbReference type="InterPro" id="IPR002397">
    <property type="entry name" value="Cyt_P450_B"/>
</dbReference>
<dbReference type="InterPro" id="IPR036396">
    <property type="entry name" value="Cyt_P450_sf"/>
</dbReference>
<dbReference type="InterPro" id="IPR017972">
    <property type="entry name" value="Cyt_P450_CS"/>
</dbReference>
<dbReference type="SUPFAM" id="SSF48264">
    <property type="entry name" value="Cytochrome P450"/>
    <property type="match status" value="1"/>
</dbReference>
<name>A0ABQ6FIA0_9CHLR</name>
<dbReference type="RefSeq" id="WP_338247576.1">
    <property type="nucleotide sequence ID" value="NZ_BSRI01000001.1"/>
</dbReference>
<dbReference type="CDD" id="cd11029">
    <property type="entry name" value="CYP107-like"/>
    <property type="match status" value="1"/>
</dbReference>
<dbReference type="PROSITE" id="PS00086">
    <property type="entry name" value="CYTOCHROME_P450"/>
    <property type="match status" value="1"/>
</dbReference>
<reference evidence="3 4" key="1">
    <citation type="submission" date="2023-02" db="EMBL/GenBank/DDBJ databases">
        <title>Dictyobacter halimunensis sp. nov., a new member of the class Ktedonobacteria from forest soil in a geothermal area.</title>
        <authorList>
            <person name="Rachmania M.K."/>
            <person name="Ningsih F."/>
            <person name="Sakai Y."/>
            <person name="Yabe S."/>
            <person name="Yokota A."/>
            <person name="Sjamsuridzal W."/>
        </authorList>
    </citation>
    <scope>NUCLEOTIDE SEQUENCE [LARGE SCALE GENOMIC DNA]</scope>
    <source>
        <strain evidence="3 4">S3.2.2.5</strain>
    </source>
</reference>
<keyword evidence="2" id="KW-0503">Monooxygenase</keyword>
<protein>
    <submittedName>
        <fullName evidence="3">Polyketide biosynthesis cytochrome P450 PksS</fullName>
    </submittedName>
</protein>
<evidence type="ECO:0000313" key="3">
    <source>
        <dbReference type="EMBL" id="GLV53859.1"/>
    </source>
</evidence>
<dbReference type="EMBL" id="BSRI01000001">
    <property type="protein sequence ID" value="GLV53859.1"/>
    <property type="molecule type" value="Genomic_DNA"/>
</dbReference>
<dbReference type="PRINTS" id="PR00359">
    <property type="entry name" value="BP450"/>
</dbReference>
<gene>
    <name evidence="3" type="primary">pksS_1</name>
    <name evidence="3" type="ORF">KDH_07100</name>
</gene>
<keyword evidence="2" id="KW-0408">Iron</keyword>
<dbReference type="Gene3D" id="1.10.630.10">
    <property type="entry name" value="Cytochrome P450"/>
    <property type="match status" value="1"/>
</dbReference>
<evidence type="ECO:0000256" key="1">
    <source>
        <dbReference type="ARBA" id="ARBA00010617"/>
    </source>
</evidence>
<comment type="similarity">
    <text evidence="1 2">Belongs to the cytochrome P450 family.</text>
</comment>
<dbReference type="PANTHER" id="PTHR46696">
    <property type="entry name" value="P450, PUTATIVE (EUROFUNG)-RELATED"/>
    <property type="match status" value="1"/>
</dbReference>
<accession>A0ABQ6FIA0</accession>
<evidence type="ECO:0000313" key="4">
    <source>
        <dbReference type="Proteomes" id="UP001344906"/>
    </source>
</evidence>
<dbReference type="PANTHER" id="PTHR46696:SF1">
    <property type="entry name" value="CYTOCHROME P450 YJIB-RELATED"/>
    <property type="match status" value="1"/>
</dbReference>
<dbReference type="InterPro" id="IPR001128">
    <property type="entry name" value="Cyt_P450"/>
</dbReference>